<dbReference type="InterPro" id="IPR000990">
    <property type="entry name" value="Innexin"/>
</dbReference>
<evidence type="ECO:0000256" key="5">
    <source>
        <dbReference type="ARBA" id="ARBA00022989"/>
    </source>
</evidence>
<evidence type="ECO:0000256" key="2">
    <source>
        <dbReference type="ARBA" id="ARBA00022448"/>
    </source>
</evidence>
<evidence type="ECO:0000313" key="11">
    <source>
        <dbReference type="EMBL" id="WAR10095.1"/>
    </source>
</evidence>
<evidence type="ECO:0000256" key="10">
    <source>
        <dbReference type="SAM" id="MobiDB-lite"/>
    </source>
</evidence>
<dbReference type="PROSITE" id="PS51013">
    <property type="entry name" value="PANNEXIN"/>
    <property type="match status" value="3"/>
</dbReference>
<comment type="similarity">
    <text evidence="9">Belongs to the pannexin family.</text>
</comment>
<evidence type="ECO:0000256" key="9">
    <source>
        <dbReference type="RuleBase" id="RU010713"/>
    </source>
</evidence>
<dbReference type="Pfam" id="PF00876">
    <property type="entry name" value="Innexin"/>
    <property type="match status" value="3"/>
</dbReference>
<feature type="transmembrane region" description="Helical" evidence="9">
    <location>
        <begin position="196"/>
        <end position="219"/>
    </location>
</feature>
<feature type="transmembrane region" description="Helical" evidence="9">
    <location>
        <begin position="425"/>
        <end position="444"/>
    </location>
</feature>
<comment type="subcellular location">
    <subcellularLocation>
        <location evidence="1 9">Cell membrane</location>
        <topology evidence="1 9">Multi-pass membrane protein</topology>
    </subcellularLocation>
</comment>
<dbReference type="PANTHER" id="PTHR11893">
    <property type="entry name" value="INNEXIN"/>
    <property type="match status" value="1"/>
</dbReference>
<feature type="transmembrane region" description="Helical" evidence="9">
    <location>
        <begin position="687"/>
        <end position="711"/>
    </location>
</feature>
<evidence type="ECO:0000256" key="8">
    <source>
        <dbReference type="ARBA" id="ARBA00023303"/>
    </source>
</evidence>
<evidence type="ECO:0000256" key="1">
    <source>
        <dbReference type="ARBA" id="ARBA00004651"/>
    </source>
</evidence>
<feature type="region of interest" description="Disordered" evidence="10">
    <location>
        <begin position="788"/>
        <end position="811"/>
    </location>
</feature>
<feature type="transmembrane region" description="Helical" evidence="9">
    <location>
        <begin position="1032"/>
        <end position="1051"/>
    </location>
</feature>
<dbReference type="Proteomes" id="UP001164746">
    <property type="component" value="Chromosome 7"/>
</dbReference>
<keyword evidence="6 9" id="KW-0406">Ion transport</keyword>
<keyword evidence="4 9" id="KW-0812">Transmembrane</keyword>
<name>A0ABY7EJQ3_MYAAR</name>
<organism evidence="11 12">
    <name type="scientific">Mya arenaria</name>
    <name type="common">Soft-shell clam</name>
    <dbReference type="NCBI Taxonomy" id="6604"/>
    <lineage>
        <taxon>Eukaryota</taxon>
        <taxon>Metazoa</taxon>
        <taxon>Spiralia</taxon>
        <taxon>Lophotrochozoa</taxon>
        <taxon>Mollusca</taxon>
        <taxon>Bivalvia</taxon>
        <taxon>Autobranchia</taxon>
        <taxon>Heteroconchia</taxon>
        <taxon>Euheterodonta</taxon>
        <taxon>Imparidentia</taxon>
        <taxon>Neoheterodontei</taxon>
        <taxon>Myida</taxon>
        <taxon>Myoidea</taxon>
        <taxon>Myidae</taxon>
        <taxon>Mya</taxon>
    </lineage>
</organism>
<proteinExistence type="inferred from homology"/>
<feature type="transmembrane region" description="Helical" evidence="9">
    <location>
        <begin position="1120"/>
        <end position="1144"/>
    </location>
</feature>
<keyword evidence="5 9" id="KW-1133">Transmembrane helix</keyword>
<reference evidence="11" key="1">
    <citation type="submission" date="2022-11" db="EMBL/GenBank/DDBJ databases">
        <title>Centuries of genome instability and evolution in soft-shell clam transmissible cancer (bioRxiv).</title>
        <authorList>
            <person name="Hart S.F.M."/>
            <person name="Yonemitsu M.A."/>
            <person name="Giersch R.M."/>
            <person name="Beal B.F."/>
            <person name="Arriagada G."/>
            <person name="Davis B.W."/>
            <person name="Ostrander E.A."/>
            <person name="Goff S.P."/>
            <person name="Metzger M.J."/>
        </authorList>
    </citation>
    <scope>NUCLEOTIDE SEQUENCE</scope>
    <source>
        <strain evidence="11">MELC-2E11</strain>
        <tissue evidence="11">Siphon/mantle</tissue>
    </source>
</reference>
<feature type="transmembrane region" description="Helical" evidence="9">
    <location>
        <begin position="20"/>
        <end position="40"/>
    </location>
</feature>
<feature type="non-terminal residue" evidence="11">
    <location>
        <position position="1264"/>
    </location>
</feature>
<protein>
    <recommendedName>
        <fullName evidence="9">Innexin</fullName>
    </recommendedName>
</protein>
<keyword evidence="2 9" id="KW-0813">Transport</keyword>
<feature type="transmembrane region" description="Helical" evidence="9">
    <location>
        <begin position="594"/>
        <end position="617"/>
    </location>
</feature>
<comment type="caution">
    <text evidence="9">Lacks conserved residue(s) required for the propagation of feature annotation.</text>
</comment>
<keyword evidence="12" id="KW-1185">Reference proteome</keyword>
<comment type="function">
    <text evidence="9">Structural component of the gap junctions.</text>
</comment>
<dbReference type="PRINTS" id="PR01262">
    <property type="entry name" value="INNEXIN"/>
</dbReference>
<feature type="compositionally biased region" description="Basic and acidic residues" evidence="10">
    <location>
        <begin position="800"/>
        <end position="809"/>
    </location>
</feature>
<evidence type="ECO:0000256" key="4">
    <source>
        <dbReference type="ARBA" id="ARBA00022692"/>
    </source>
</evidence>
<evidence type="ECO:0000256" key="6">
    <source>
        <dbReference type="ARBA" id="ARBA00023065"/>
    </source>
</evidence>
<keyword evidence="7 9" id="KW-0472">Membrane</keyword>
<keyword evidence="8 9" id="KW-0407">Ion channel</keyword>
<dbReference type="EMBL" id="CP111018">
    <property type="protein sequence ID" value="WAR10095.1"/>
    <property type="molecule type" value="Genomic_DNA"/>
</dbReference>
<dbReference type="PANTHER" id="PTHR11893:SF36">
    <property type="entry name" value="INNEXIN-5"/>
    <property type="match status" value="1"/>
</dbReference>
<evidence type="ECO:0000256" key="3">
    <source>
        <dbReference type="ARBA" id="ARBA00022475"/>
    </source>
</evidence>
<accession>A0ABY7EJQ3</accession>
<keyword evidence="3" id="KW-1003">Cell membrane</keyword>
<evidence type="ECO:0000256" key="7">
    <source>
        <dbReference type="ARBA" id="ARBA00023136"/>
    </source>
</evidence>
<feature type="transmembrane region" description="Helical" evidence="9">
    <location>
        <begin position="928"/>
        <end position="950"/>
    </location>
</feature>
<evidence type="ECO:0000313" key="12">
    <source>
        <dbReference type="Proteomes" id="UP001164746"/>
    </source>
</evidence>
<sequence length="1264" mass="148576">ISVLSDFGWSSLTGSSDDDWIDRANHLFTVCLLLIFAVIVSSGQYVGDPIHCWCPAQFTGTFISYTQNYCWISNTYYIPMDRVIPKDIEKHQKAEINYYQWVPIILTFMAFNFKTPNVIWRLLNTKSGINLSKICELTDSIYVGKPEEKEECLQQIARHIDRWLRDNRNYHRNLMVKVRSKISCVFLWCFGKRDGYYLTGFYLFVKILYCANCVMQFYLLDAFLGTDMGGYGFEILNHYFRHGEWKETIRFPRITLCDLEVRQLQNVHRYTVQCVLPINQFNEKIFATIWFWLMIVSALSFYNLLSWVCYLLFTHNRESFVKKYLRLSSELQTGFDKKLSRRFANDYLRDDGCFLLRMVGKNSTDILLSDLVRILWGMFKEAPFNNRKITDKSTGSNVISILGGISWKTLTGSTDDDWIDRANHLWTVCLLLLFAVVVSSGQYVGDPIHCWCPAEFTGTFVAYTKNYCWISNTFYIPMDSAIPKDIATHQKAEINYYQWVPLILVFMAFNFKTPNVIWHLLNTKSGINLGKICELTDGIHIGKPEERIESVKQIAKHLDRWLRENRNYHRNFLVRMRSKVSNLFIWCFAKRDGYYLTGFYLFTKILYCVNCVLQFYLLDAFLGMNFGGYGFELIRYFQEFGEWKETPRFPRVTLCDFKIRQLQNVQQFTVQCVLPINLFNEKIFAAIWFWLFIVAVLSFYNLASWLCYLLFTHNKEMFVRKYLRISGEINTGFDKKLSRRFANDYLRDDGCFLLRMVGKNSTDIVLADLMKVLWIMFKTRPFNNKKAPEYGVEEESTPNNHEKSEKSPLEENGVVKTMTDGPVVDLGPVAKPTCVLVIACHIHREIVCIVVISILGGIGWNRLTGSTDDDWIDRANHLWTVCLLLVFAVVVSSAQYVGDPIHCWSPAEYMDTPIPKDNTLHQQAEINYYQWVPIILLFMAFCFKVPNIIWHLMNTKSGINLAKLCEITDKIHLNGKPEDRDESLRMIARHIDCWLRENRNYHRNIVVKVRSRISNVFVWCCAKREGCYLCGFYLFTKMLYCLNCVLQFYFLDAFLGMDFGRYGFEILEHFHDHGEWKETPRFPRYTLCNFKIRQLQNVQPFTAQCVLPINLFNEKIFAVIWFWLFLVAILSFYNLATWLFYLLFAHRREMFVKKYLEISNLIQTGFDKKLSRRFANVYLRDDGCFLLRMVGKNSTEFILLGLIKILWTMYKNKPFDNRNISDLRSDDEPGFRSDEETGFYHSMINESNNNIHKGITNTKTMSQV</sequence>
<feature type="transmembrane region" description="Helical" evidence="9">
    <location>
        <begin position="499"/>
        <end position="521"/>
    </location>
</feature>
<feature type="transmembrane region" description="Helical" evidence="9">
    <location>
        <begin position="289"/>
        <end position="313"/>
    </location>
</feature>
<feature type="transmembrane region" description="Helical" evidence="9">
    <location>
        <begin position="878"/>
        <end position="897"/>
    </location>
</feature>
<gene>
    <name evidence="9" type="primary">inx</name>
    <name evidence="11" type="ORF">MAR_035171</name>
</gene>